<evidence type="ECO:0000313" key="2">
    <source>
        <dbReference type="EMBL" id="KKK63573.1"/>
    </source>
</evidence>
<reference evidence="2" key="1">
    <citation type="journal article" date="2015" name="Nature">
        <title>Complex archaea that bridge the gap between prokaryotes and eukaryotes.</title>
        <authorList>
            <person name="Spang A."/>
            <person name="Saw J.H."/>
            <person name="Jorgensen S.L."/>
            <person name="Zaremba-Niedzwiedzka K."/>
            <person name="Martijn J."/>
            <person name="Lind A.E."/>
            <person name="van Eijk R."/>
            <person name="Schleper C."/>
            <person name="Guy L."/>
            <person name="Ettema T.J."/>
        </authorList>
    </citation>
    <scope>NUCLEOTIDE SEQUENCE</scope>
</reference>
<sequence length="250" mass="27481">MAKYHHRQASCVECEDCGHRGAANFGAYAMENARFQAGEEGWLIYGPKHTRDNRNLAPKFLCPTCLAKQDRPKRVCRTCDYGSYGERERNPSEQPCNSATGSVSVMSTRWVGDITATARPRTRMRNSTTSTVGCSANTATKTANASASSEHRARPWLHVHRTSRMYGSMRGTSGRTRSASGSAPSSTPNRKRQGARNAKARPRPSTISRARHARATPFTGTNTAPKRTEQGAAGEGRAFPFQSRAIYHEE</sequence>
<feature type="compositionally biased region" description="Polar residues" evidence="1">
    <location>
        <begin position="125"/>
        <end position="134"/>
    </location>
</feature>
<name>A0A0F8X3R7_9ZZZZ</name>
<proteinExistence type="predicted"/>
<feature type="compositionally biased region" description="Basic residues" evidence="1">
    <location>
        <begin position="189"/>
        <end position="202"/>
    </location>
</feature>
<dbReference type="EMBL" id="LAZR01061441">
    <property type="protein sequence ID" value="KKK63573.1"/>
    <property type="molecule type" value="Genomic_DNA"/>
</dbReference>
<evidence type="ECO:0000256" key="1">
    <source>
        <dbReference type="SAM" id="MobiDB-lite"/>
    </source>
</evidence>
<gene>
    <name evidence="2" type="ORF">LCGC14_2992910</name>
</gene>
<organism evidence="2">
    <name type="scientific">marine sediment metagenome</name>
    <dbReference type="NCBI Taxonomy" id="412755"/>
    <lineage>
        <taxon>unclassified sequences</taxon>
        <taxon>metagenomes</taxon>
        <taxon>ecological metagenomes</taxon>
    </lineage>
</organism>
<feature type="non-terminal residue" evidence="2">
    <location>
        <position position="250"/>
    </location>
</feature>
<dbReference type="AlphaFoldDB" id="A0A0F8X3R7"/>
<protein>
    <submittedName>
        <fullName evidence="2">Uncharacterized protein</fullName>
    </submittedName>
</protein>
<feature type="compositionally biased region" description="Low complexity" evidence="1">
    <location>
        <begin position="135"/>
        <end position="148"/>
    </location>
</feature>
<feature type="compositionally biased region" description="Basic residues" evidence="1">
    <location>
        <begin position="154"/>
        <end position="163"/>
    </location>
</feature>
<accession>A0A0F8X3R7</accession>
<feature type="compositionally biased region" description="Low complexity" evidence="1">
    <location>
        <begin position="170"/>
        <end position="188"/>
    </location>
</feature>
<comment type="caution">
    <text evidence="2">The sequence shown here is derived from an EMBL/GenBank/DDBJ whole genome shotgun (WGS) entry which is preliminary data.</text>
</comment>
<feature type="region of interest" description="Disordered" evidence="1">
    <location>
        <begin position="118"/>
        <end position="250"/>
    </location>
</feature>